<dbReference type="AlphaFoldDB" id="A0A5C6CIH0"/>
<dbReference type="GO" id="GO:0006402">
    <property type="term" value="P:mRNA catabolic process"/>
    <property type="evidence" value="ECO:0007669"/>
    <property type="project" value="InterPro"/>
</dbReference>
<dbReference type="Gene3D" id="2.60.40.4380">
    <property type="entry name" value="Translational regulator CsrA"/>
    <property type="match status" value="1"/>
</dbReference>
<dbReference type="GO" id="GO:0044781">
    <property type="term" value="P:bacterial-type flagellum organization"/>
    <property type="evidence" value="ECO:0007669"/>
    <property type="project" value="UniProtKB-KW"/>
</dbReference>
<keyword evidence="6" id="KW-1185">Reference proteome</keyword>
<organism evidence="5 6">
    <name type="scientific">Novipirellula galeiformis</name>
    <dbReference type="NCBI Taxonomy" id="2528004"/>
    <lineage>
        <taxon>Bacteria</taxon>
        <taxon>Pseudomonadati</taxon>
        <taxon>Planctomycetota</taxon>
        <taxon>Planctomycetia</taxon>
        <taxon>Pirellulales</taxon>
        <taxon>Pirellulaceae</taxon>
        <taxon>Novipirellula</taxon>
    </lineage>
</organism>
<comment type="subcellular location">
    <subcellularLocation>
        <location evidence="4">Cytoplasm</location>
    </subcellularLocation>
</comment>
<comment type="similarity">
    <text evidence="4">Belongs to the CsrA/RsmA family.</text>
</comment>
<dbReference type="GO" id="GO:0006109">
    <property type="term" value="P:regulation of carbohydrate metabolic process"/>
    <property type="evidence" value="ECO:0007669"/>
    <property type="project" value="InterPro"/>
</dbReference>
<dbReference type="GO" id="GO:0005829">
    <property type="term" value="C:cytosol"/>
    <property type="evidence" value="ECO:0007669"/>
    <property type="project" value="TreeGrafter"/>
</dbReference>
<protein>
    <recommendedName>
        <fullName evidence="4">Translational regulator CsrA</fullName>
    </recommendedName>
</protein>
<dbReference type="GO" id="GO:1902208">
    <property type="term" value="P:regulation of bacterial-type flagellum assembly"/>
    <property type="evidence" value="ECO:0007669"/>
    <property type="project" value="UniProtKB-UniRule"/>
</dbReference>
<evidence type="ECO:0000313" key="5">
    <source>
        <dbReference type="EMBL" id="TWU22996.1"/>
    </source>
</evidence>
<comment type="caution">
    <text evidence="5">The sequence shown here is derived from an EMBL/GenBank/DDBJ whole genome shotgun (WGS) entry which is preliminary data.</text>
</comment>
<keyword evidence="2 4" id="KW-0810">Translation regulation</keyword>
<dbReference type="InterPro" id="IPR036107">
    <property type="entry name" value="CsrA_sf"/>
</dbReference>
<dbReference type="OrthoDB" id="289081at2"/>
<evidence type="ECO:0000256" key="3">
    <source>
        <dbReference type="ARBA" id="ARBA00022884"/>
    </source>
</evidence>
<dbReference type="PANTHER" id="PTHR34984:SF1">
    <property type="entry name" value="CARBON STORAGE REGULATOR"/>
    <property type="match status" value="1"/>
</dbReference>
<gene>
    <name evidence="4" type="primary">csrA</name>
    <name evidence="5" type="ORF">Pla52o_25300</name>
</gene>
<dbReference type="SUPFAM" id="SSF117130">
    <property type="entry name" value="CsrA-like"/>
    <property type="match status" value="1"/>
</dbReference>
<dbReference type="EMBL" id="SJPT01000004">
    <property type="protein sequence ID" value="TWU22996.1"/>
    <property type="molecule type" value="Genomic_DNA"/>
</dbReference>
<keyword evidence="4" id="KW-1005">Bacterial flagellum biogenesis</keyword>
<dbReference type="Proteomes" id="UP000316304">
    <property type="component" value="Unassembled WGS sequence"/>
</dbReference>
<evidence type="ECO:0000313" key="6">
    <source>
        <dbReference type="Proteomes" id="UP000316304"/>
    </source>
</evidence>
<keyword evidence="4" id="KW-0678">Repressor</keyword>
<reference evidence="5 6" key="1">
    <citation type="submission" date="2019-02" db="EMBL/GenBank/DDBJ databases">
        <title>Deep-cultivation of Planctomycetes and their phenomic and genomic characterization uncovers novel biology.</title>
        <authorList>
            <person name="Wiegand S."/>
            <person name="Jogler M."/>
            <person name="Boedeker C."/>
            <person name="Pinto D."/>
            <person name="Vollmers J."/>
            <person name="Rivas-Marin E."/>
            <person name="Kohn T."/>
            <person name="Peeters S.H."/>
            <person name="Heuer A."/>
            <person name="Rast P."/>
            <person name="Oberbeckmann S."/>
            <person name="Bunk B."/>
            <person name="Jeske O."/>
            <person name="Meyerdierks A."/>
            <person name="Storesund J.E."/>
            <person name="Kallscheuer N."/>
            <person name="Luecker S."/>
            <person name="Lage O.M."/>
            <person name="Pohl T."/>
            <person name="Merkel B.J."/>
            <person name="Hornburger P."/>
            <person name="Mueller R.-W."/>
            <person name="Bruemmer F."/>
            <person name="Labrenz M."/>
            <person name="Spormann A.M."/>
            <person name="Op Den Camp H."/>
            <person name="Overmann J."/>
            <person name="Amann R."/>
            <person name="Jetten M.S.M."/>
            <person name="Mascher T."/>
            <person name="Medema M.H."/>
            <person name="Devos D.P."/>
            <person name="Kaster A.-K."/>
            <person name="Ovreas L."/>
            <person name="Rohde M."/>
            <person name="Galperin M.Y."/>
            <person name="Jogler C."/>
        </authorList>
    </citation>
    <scope>NUCLEOTIDE SEQUENCE [LARGE SCALE GENOMIC DNA]</scope>
    <source>
        <strain evidence="5 6">Pla52o</strain>
    </source>
</reference>
<comment type="subunit">
    <text evidence="4">Homodimer; the beta-strands of each monomer intercalate to form a hydrophobic core, while the alpha-helices form wings that extend away from the core.</text>
</comment>
<dbReference type="GO" id="GO:0045947">
    <property type="term" value="P:negative regulation of translational initiation"/>
    <property type="evidence" value="ECO:0007669"/>
    <property type="project" value="UniProtKB-UniRule"/>
</dbReference>
<accession>A0A5C6CIH0</accession>
<evidence type="ECO:0000256" key="1">
    <source>
        <dbReference type="ARBA" id="ARBA00022490"/>
    </source>
</evidence>
<comment type="function">
    <text evidence="4">A translational regulator that binds mRNA to regulate translation initiation and/or mRNA stability. Usually binds in the 5'-UTR at or near the Shine-Dalgarno sequence preventing ribosome-binding, thus repressing translation. Its main target seems to be the major flagellin gene, while its function is anatagonized by FliW.</text>
</comment>
<name>A0A5C6CIH0_9BACT</name>
<keyword evidence="3 4" id="KW-0694">RNA-binding</keyword>
<proteinExistence type="inferred from homology"/>
<dbReference type="GO" id="GO:0048027">
    <property type="term" value="F:mRNA 5'-UTR binding"/>
    <property type="evidence" value="ECO:0007669"/>
    <property type="project" value="UniProtKB-UniRule"/>
</dbReference>
<evidence type="ECO:0000256" key="4">
    <source>
        <dbReference type="HAMAP-Rule" id="MF_00167"/>
    </source>
</evidence>
<keyword evidence="1 4" id="KW-0963">Cytoplasm</keyword>
<evidence type="ECO:0000256" key="2">
    <source>
        <dbReference type="ARBA" id="ARBA00022845"/>
    </source>
</evidence>
<dbReference type="PANTHER" id="PTHR34984">
    <property type="entry name" value="CARBON STORAGE REGULATOR"/>
    <property type="match status" value="1"/>
</dbReference>
<sequence>MLVLSRKEGEQLLIGDNIVLTINRISSNRVAIGIEAPREVRIVRGELDRKEVSPRGTAPMTIIMEEQNVSVASKPDC</sequence>
<dbReference type="Pfam" id="PF02599">
    <property type="entry name" value="CsrA"/>
    <property type="match status" value="1"/>
</dbReference>
<dbReference type="InterPro" id="IPR003751">
    <property type="entry name" value="CsrA"/>
</dbReference>
<dbReference type="RefSeq" id="WP_146594797.1">
    <property type="nucleotide sequence ID" value="NZ_SJPT01000004.1"/>
</dbReference>
<dbReference type="HAMAP" id="MF_00167">
    <property type="entry name" value="CsrA"/>
    <property type="match status" value="1"/>
</dbReference>